<gene>
    <name evidence="8" type="ORF">A2215_01390</name>
</gene>
<evidence type="ECO:0000313" key="9">
    <source>
        <dbReference type="Proteomes" id="UP000178583"/>
    </source>
</evidence>
<accession>A0A1F5E9H7</accession>
<keyword evidence="4 6" id="KW-0378">Hydrolase</keyword>
<proteinExistence type="inferred from homology"/>
<keyword evidence="6" id="KW-0645">Protease</keyword>
<dbReference type="Gene3D" id="2.10.109.10">
    <property type="entry name" value="Umud Fragment, subunit A"/>
    <property type="match status" value="1"/>
</dbReference>
<feature type="active site" evidence="5">
    <location>
        <position position="103"/>
    </location>
</feature>
<evidence type="ECO:0000256" key="4">
    <source>
        <dbReference type="ARBA" id="ARBA00022801"/>
    </source>
</evidence>
<dbReference type="PROSITE" id="PS00761">
    <property type="entry name" value="SPASE_I_3"/>
    <property type="match status" value="1"/>
</dbReference>
<evidence type="ECO:0000259" key="7">
    <source>
        <dbReference type="Pfam" id="PF10502"/>
    </source>
</evidence>
<evidence type="ECO:0000256" key="6">
    <source>
        <dbReference type="RuleBase" id="RU362042"/>
    </source>
</evidence>
<dbReference type="SUPFAM" id="SSF51306">
    <property type="entry name" value="LexA/Signal peptidase"/>
    <property type="match status" value="1"/>
</dbReference>
<comment type="similarity">
    <text evidence="2 6">Belongs to the peptidase S26 family.</text>
</comment>
<evidence type="ECO:0000256" key="5">
    <source>
        <dbReference type="PIRSR" id="PIRSR600223-1"/>
    </source>
</evidence>
<dbReference type="GO" id="GO:0016020">
    <property type="term" value="C:membrane"/>
    <property type="evidence" value="ECO:0007669"/>
    <property type="project" value="UniProtKB-SubCell"/>
</dbReference>
<comment type="catalytic activity">
    <reaction evidence="1 6">
        <text>Cleavage of hydrophobic, N-terminal signal or leader sequences from secreted and periplasmic proteins.</text>
        <dbReference type="EC" id="3.4.21.89"/>
    </reaction>
</comment>
<dbReference type="InterPro" id="IPR019758">
    <property type="entry name" value="Pept_S26A_signal_pept_1_CS"/>
</dbReference>
<reference evidence="8 9" key="1">
    <citation type="journal article" date="2016" name="Nat. Commun.">
        <title>Thousands of microbial genomes shed light on interconnected biogeochemical processes in an aquifer system.</title>
        <authorList>
            <person name="Anantharaman K."/>
            <person name="Brown C.T."/>
            <person name="Hug L.A."/>
            <person name="Sharon I."/>
            <person name="Castelle C.J."/>
            <person name="Probst A.J."/>
            <person name="Thomas B.C."/>
            <person name="Singh A."/>
            <person name="Wilkins M.J."/>
            <person name="Karaoz U."/>
            <person name="Brodie E.L."/>
            <person name="Williams K.H."/>
            <person name="Hubbard S.S."/>
            <person name="Banfield J.F."/>
        </authorList>
    </citation>
    <scope>NUCLEOTIDE SEQUENCE [LARGE SCALE GENOMIC DNA]</scope>
</reference>
<keyword evidence="6" id="KW-1133">Transmembrane helix</keyword>
<dbReference type="EMBL" id="MEZY01000024">
    <property type="protein sequence ID" value="OGD64069.1"/>
    <property type="molecule type" value="Genomic_DNA"/>
</dbReference>
<evidence type="ECO:0000256" key="1">
    <source>
        <dbReference type="ARBA" id="ARBA00000677"/>
    </source>
</evidence>
<dbReference type="NCBIfam" id="TIGR02227">
    <property type="entry name" value="sigpep_I_bact"/>
    <property type="match status" value="1"/>
</dbReference>
<keyword evidence="6" id="KW-0472">Membrane</keyword>
<dbReference type="PRINTS" id="PR00727">
    <property type="entry name" value="LEADERPTASE"/>
</dbReference>
<keyword evidence="6" id="KW-0812">Transmembrane</keyword>
<dbReference type="GO" id="GO:0009003">
    <property type="term" value="F:signal peptidase activity"/>
    <property type="evidence" value="ECO:0007669"/>
    <property type="project" value="UniProtKB-EC"/>
</dbReference>
<comment type="subcellular location">
    <subcellularLocation>
        <location evidence="6">Membrane</location>
        <topology evidence="6">Single-pass type II membrane protein</topology>
    </subcellularLocation>
</comment>
<dbReference type="Proteomes" id="UP000178583">
    <property type="component" value="Unassembled WGS sequence"/>
</dbReference>
<dbReference type="PANTHER" id="PTHR43390:SF1">
    <property type="entry name" value="CHLOROPLAST PROCESSING PEPTIDASE"/>
    <property type="match status" value="1"/>
</dbReference>
<protein>
    <recommendedName>
        <fullName evidence="3 6">Signal peptidase I</fullName>
        <ecNumber evidence="3 6">3.4.21.89</ecNumber>
    </recommendedName>
</protein>
<evidence type="ECO:0000256" key="2">
    <source>
        <dbReference type="ARBA" id="ARBA00009370"/>
    </source>
</evidence>
<organism evidence="8 9">
    <name type="scientific">Candidatus Berkelbacteria bacterium RIFOXYA2_FULL_43_10</name>
    <dbReference type="NCBI Taxonomy" id="1797472"/>
    <lineage>
        <taxon>Bacteria</taxon>
        <taxon>Candidatus Berkelbacteria</taxon>
    </lineage>
</organism>
<evidence type="ECO:0000313" key="8">
    <source>
        <dbReference type="EMBL" id="OGD64069.1"/>
    </source>
</evidence>
<dbReference type="Pfam" id="PF10502">
    <property type="entry name" value="Peptidase_S26"/>
    <property type="match status" value="1"/>
</dbReference>
<dbReference type="InterPro" id="IPR019757">
    <property type="entry name" value="Pept_S26A_signal_pept_1_Lys-AS"/>
</dbReference>
<feature type="active site" evidence="5">
    <location>
        <position position="60"/>
    </location>
</feature>
<dbReference type="InterPro" id="IPR036286">
    <property type="entry name" value="LexA/Signal_pep-like_sf"/>
</dbReference>
<name>A0A1F5E9H7_9BACT</name>
<dbReference type="InterPro" id="IPR000223">
    <property type="entry name" value="Pept_S26A_signal_pept_1"/>
</dbReference>
<dbReference type="EC" id="3.4.21.89" evidence="3 6"/>
<dbReference type="PROSITE" id="PS00760">
    <property type="entry name" value="SPASE_I_2"/>
    <property type="match status" value="1"/>
</dbReference>
<feature type="transmembrane region" description="Helical" evidence="6">
    <location>
        <begin position="25"/>
        <end position="50"/>
    </location>
</feature>
<comment type="caution">
    <text evidence="8">The sequence shown here is derived from an EMBL/GenBank/DDBJ whole genome shotgun (WGS) entry which is preliminary data.</text>
</comment>
<dbReference type="GO" id="GO:0006465">
    <property type="term" value="P:signal peptide processing"/>
    <property type="evidence" value="ECO:0007669"/>
    <property type="project" value="InterPro"/>
</dbReference>
<dbReference type="AlphaFoldDB" id="A0A1F5E9H7"/>
<dbReference type="CDD" id="cd06530">
    <property type="entry name" value="S26_SPase_I"/>
    <property type="match status" value="1"/>
</dbReference>
<dbReference type="GO" id="GO:0004252">
    <property type="term" value="F:serine-type endopeptidase activity"/>
    <property type="evidence" value="ECO:0007669"/>
    <property type="project" value="InterPro"/>
</dbReference>
<dbReference type="STRING" id="1797472.A2215_01390"/>
<feature type="domain" description="Peptidase S26" evidence="7">
    <location>
        <begin position="30"/>
        <end position="191"/>
    </location>
</feature>
<sequence>MDKEITPKGEDLNQMTIENDPVKDFFYFLWDLLKTGVIVFLIAFSIRYFLVQPFIVEGNSMLPNFVDQEYLLAEKISYIISQPKRGDVVIFKPPANPSQNYIKRIIGLPGETVEVSAEGVKIINTEHPNGISLGEEYIPEGTITRPLNNDDKTSTVLGDGQYFVLGDNREHSSDSREWGTLPRTNMIGRAWLTIKPLDRFGIQRRVDYSINNLKDLALRHLPAY</sequence>
<evidence type="ECO:0000256" key="3">
    <source>
        <dbReference type="ARBA" id="ARBA00013208"/>
    </source>
</evidence>
<dbReference type="InterPro" id="IPR019533">
    <property type="entry name" value="Peptidase_S26"/>
</dbReference>
<dbReference type="PANTHER" id="PTHR43390">
    <property type="entry name" value="SIGNAL PEPTIDASE I"/>
    <property type="match status" value="1"/>
</dbReference>